<evidence type="ECO:0000259" key="1">
    <source>
        <dbReference type="PROSITE" id="PS50835"/>
    </source>
</evidence>
<name>A0A922L4A1_DERFA</name>
<feature type="domain" description="Ig-like" evidence="1">
    <location>
        <begin position="43"/>
        <end position="133"/>
    </location>
</feature>
<reference evidence="2" key="1">
    <citation type="submission" date="2013-05" db="EMBL/GenBank/DDBJ databases">
        <authorList>
            <person name="Yim A.K.Y."/>
            <person name="Chan T.F."/>
            <person name="Ji K.M."/>
            <person name="Liu X.Y."/>
            <person name="Zhou J.W."/>
            <person name="Li R.Q."/>
            <person name="Yang K.Y."/>
            <person name="Li J."/>
            <person name="Li M."/>
            <person name="Law P.T.W."/>
            <person name="Wu Y.L."/>
            <person name="Cai Z.L."/>
            <person name="Qin H."/>
            <person name="Bao Y."/>
            <person name="Leung R.K.K."/>
            <person name="Ng P.K.S."/>
            <person name="Zou J."/>
            <person name="Zhong X.J."/>
            <person name="Ran P.X."/>
            <person name="Zhong N.S."/>
            <person name="Liu Z.G."/>
            <person name="Tsui S.K.W."/>
        </authorList>
    </citation>
    <scope>NUCLEOTIDE SEQUENCE</scope>
    <source>
        <strain evidence="2">Derf</strain>
        <tissue evidence="2">Whole organism</tissue>
    </source>
</reference>
<dbReference type="SUPFAM" id="SSF48726">
    <property type="entry name" value="Immunoglobulin"/>
    <property type="match status" value="1"/>
</dbReference>
<organism evidence="2 3">
    <name type="scientific">Dermatophagoides farinae</name>
    <name type="common">American house dust mite</name>
    <dbReference type="NCBI Taxonomy" id="6954"/>
    <lineage>
        <taxon>Eukaryota</taxon>
        <taxon>Metazoa</taxon>
        <taxon>Ecdysozoa</taxon>
        <taxon>Arthropoda</taxon>
        <taxon>Chelicerata</taxon>
        <taxon>Arachnida</taxon>
        <taxon>Acari</taxon>
        <taxon>Acariformes</taxon>
        <taxon>Sarcoptiformes</taxon>
        <taxon>Astigmata</taxon>
        <taxon>Psoroptidia</taxon>
        <taxon>Analgoidea</taxon>
        <taxon>Pyroglyphidae</taxon>
        <taxon>Dermatophagoidinae</taxon>
        <taxon>Dermatophagoides</taxon>
    </lineage>
</organism>
<keyword evidence="3" id="KW-1185">Reference proteome</keyword>
<dbReference type="AlphaFoldDB" id="A0A922L4A1"/>
<dbReference type="InterPro" id="IPR036179">
    <property type="entry name" value="Ig-like_dom_sf"/>
</dbReference>
<protein>
    <recommendedName>
        <fullName evidence="1">Ig-like domain-containing protein</fullName>
    </recommendedName>
</protein>
<dbReference type="EMBL" id="ASGP02000005">
    <property type="protein sequence ID" value="KAH9506154.1"/>
    <property type="molecule type" value="Genomic_DNA"/>
</dbReference>
<evidence type="ECO:0000313" key="2">
    <source>
        <dbReference type="EMBL" id="KAH9506154.1"/>
    </source>
</evidence>
<proteinExistence type="predicted"/>
<reference evidence="2" key="2">
    <citation type="journal article" date="2022" name="Res Sq">
        <title>Comparative Genomics Reveals Insights into the Divergent Evolution of Astigmatic Mites and Household Pest Adaptations.</title>
        <authorList>
            <person name="Xiong Q."/>
            <person name="Wan A.T.-Y."/>
            <person name="Liu X.-Y."/>
            <person name="Fung C.S.-H."/>
            <person name="Xiao X."/>
            <person name="Malainual N."/>
            <person name="Hou J."/>
            <person name="Wang L."/>
            <person name="Wang M."/>
            <person name="Yang K."/>
            <person name="Cui Y."/>
            <person name="Leung E."/>
            <person name="Nong W."/>
            <person name="Shin S.-K."/>
            <person name="Au S."/>
            <person name="Jeong K.Y."/>
            <person name="Chew F.T."/>
            <person name="Hui J."/>
            <person name="Leung T.F."/>
            <person name="Tungtrongchitr A."/>
            <person name="Zhong N."/>
            <person name="Liu Z."/>
            <person name="Tsui S."/>
        </authorList>
    </citation>
    <scope>NUCLEOTIDE SEQUENCE</scope>
    <source>
        <strain evidence="2">Derf</strain>
        <tissue evidence="2">Whole organism</tissue>
    </source>
</reference>
<comment type="caution">
    <text evidence="2">The sequence shown here is derived from an EMBL/GenBank/DDBJ whole genome shotgun (WGS) entry which is preliminary data.</text>
</comment>
<accession>A0A922L4A1</accession>
<dbReference type="InterPro" id="IPR013783">
    <property type="entry name" value="Ig-like_fold"/>
</dbReference>
<dbReference type="Proteomes" id="UP000790347">
    <property type="component" value="Unassembled WGS sequence"/>
</dbReference>
<gene>
    <name evidence="2" type="ORF">DERF_010897</name>
</gene>
<dbReference type="InterPro" id="IPR007110">
    <property type="entry name" value="Ig-like_dom"/>
</dbReference>
<dbReference type="PROSITE" id="PS50835">
    <property type="entry name" value="IG_LIKE"/>
    <property type="match status" value="1"/>
</dbReference>
<sequence length="172" mass="19493">MILLSSLQQSVMASIIENNEQQQQQQSLQSSSSSSQQLQLLSPIFIDEPPARMLFSNSTGTVISCSATSSISPVKIWWINADNQAIVQEITGIRYVRPNGQLVFPPFALDQYRQDVHSTTYRCMASNTFATIRSRDCQLRAAHYIWIQIPLWDLVEEETLLHYIINAIGFVN</sequence>
<evidence type="ECO:0000313" key="3">
    <source>
        <dbReference type="Proteomes" id="UP000790347"/>
    </source>
</evidence>
<dbReference type="Gene3D" id="2.60.40.10">
    <property type="entry name" value="Immunoglobulins"/>
    <property type="match status" value="1"/>
</dbReference>